<gene>
    <name evidence="1" type="ORF">TH53_13260</name>
</gene>
<protein>
    <submittedName>
        <fullName evidence="1">Uncharacterized protein</fullName>
    </submittedName>
</protein>
<dbReference type="Proteomes" id="UP000032049">
    <property type="component" value="Unassembled WGS sequence"/>
</dbReference>
<accession>A0A0D0GKL7</accession>
<evidence type="ECO:0000313" key="2">
    <source>
        <dbReference type="Proteomes" id="UP000032049"/>
    </source>
</evidence>
<evidence type="ECO:0000313" key="1">
    <source>
        <dbReference type="EMBL" id="KIO76730.1"/>
    </source>
</evidence>
<dbReference type="OrthoDB" id="771369at2"/>
<sequence length="68" mass="7876">MQSEPTRNSGGLLQTPDDYVQIPFDGFVNVNDIVNRRRLLRNAEFNTPEQSWDATLELPSEDFQSEFE</sequence>
<dbReference type="EMBL" id="JXRA01000056">
    <property type="protein sequence ID" value="KIO76730.1"/>
    <property type="molecule type" value="Genomic_DNA"/>
</dbReference>
<proteinExistence type="predicted"/>
<name>A0A0D0GKL7_9SPHI</name>
<organism evidence="1 2">
    <name type="scientific">Pedobacter lusitanus</name>
    <dbReference type="NCBI Taxonomy" id="1503925"/>
    <lineage>
        <taxon>Bacteria</taxon>
        <taxon>Pseudomonadati</taxon>
        <taxon>Bacteroidota</taxon>
        <taxon>Sphingobacteriia</taxon>
        <taxon>Sphingobacteriales</taxon>
        <taxon>Sphingobacteriaceae</taxon>
        <taxon>Pedobacter</taxon>
    </lineage>
</organism>
<keyword evidence="2" id="KW-1185">Reference proteome</keyword>
<comment type="caution">
    <text evidence="1">The sequence shown here is derived from an EMBL/GenBank/DDBJ whole genome shotgun (WGS) entry which is preliminary data.</text>
</comment>
<dbReference type="AlphaFoldDB" id="A0A0D0GKL7"/>
<dbReference type="RefSeq" id="WP_041882657.1">
    <property type="nucleotide sequence ID" value="NZ_CP157278.1"/>
</dbReference>
<reference evidence="1 2" key="1">
    <citation type="submission" date="2015-01" db="EMBL/GenBank/DDBJ databases">
        <title>Draft genome sequence of Pedobacter sp. NL19 isolated from sludge of an effluent treatment pond in an abandoned uranium mine.</title>
        <authorList>
            <person name="Santos T."/>
            <person name="Caetano T."/>
            <person name="Covas C."/>
            <person name="Cruz A."/>
            <person name="Mendo S."/>
        </authorList>
    </citation>
    <scope>NUCLEOTIDE SEQUENCE [LARGE SCALE GENOMIC DNA]</scope>
    <source>
        <strain evidence="1 2">NL19</strain>
    </source>
</reference>